<accession>A0A1T5FBU5</accession>
<feature type="signal peptide" evidence="2">
    <location>
        <begin position="1"/>
        <end position="49"/>
    </location>
</feature>
<dbReference type="InterPro" id="IPR012332">
    <property type="entry name" value="Autotransporter_pectin_lyase_C"/>
</dbReference>
<dbReference type="Proteomes" id="UP000190044">
    <property type="component" value="Unassembled WGS sequence"/>
</dbReference>
<evidence type="ECO:0000256" key="2">
    <source>
        <dbReference type="SAM" id="SignalP"/>
    </source>
</evidence>
<dbReference type="InterPro" id="IPR030895">
    <property type="entry name" value="T5SS_PEPC_rpt"/>
</dbReference>
<dbReference type="PANTHER" id="PTHR35037:SF3">
    <property type="entry name" value="C-TERMINAL REGION OF AIDA-LIKE PROTEIN"/>
    <property type="match status" value="1"/>
</dbReference>
<dbReference type="NCBIfam" id="TIGR02601">
    <property type="entry name" value="autotrns_rpt"/>
    <property type="match status" value="11"/>
</dbReference>
<dbReference type="InterPro" id="IPR051551">
    <property type="entry name" value="Autotransporter_adhesion"/>
</dbReference>
<evidence type="ECO:0000259" key="3">
    <source>
        <dbReference type="PROSITE" id="PS51208"/>
    </source>
</evidence>
<dbReference type="InterPro" id="IPR036709">
    <property type="entry name" value="Autotransporte_beta_dom_sf"/>
</dbReference>
<protein>
    <submittedName>
        <fullName evidence="4">Outer membrane autotransporter barrel domain-containing protein</fullName>
    </submittedName>
</protein>
<keyword evidence="1 2" id="KW-0732">Signal</keyword>
<dbReference type="Gene3D" id="2.160.20.20">
    <property type="match status" value="4"/>
</dbReference>
<evidence type="ECO:0000313" key="4">
    <source>
        <dbReference type="EMBL" id="SKB93624.1"/>
    </source>
</evidence>
<dbReference type="PROSITE" id="PS51208">
    <property type="entry name" value="AUTOTRANSPORTER"/>
    <property type="match status" value="1"/>
</dbReference>
<reference evidence="5" key="1">
    <citation type="submission" date="2017-02" db="EMBL/GenBank/DDBJ databases">
        <authorList>
            <person name="Varghese N."/>
            <person name="Submissions S."/>
        </authorList>
    </citation>
    <scope>NUCLEOTIDE SEQUENCE [LARGE SCALE GENOMIC DNA]</scope>
    <source>
        <strain evidence="5">R11H</strain>
    </source>
</reference>
<organism evidence="4 5">
    <name type="scientific">Sphingopyxis flava</name>
    <dbReference type="NCBI Taxonomy" id="1507287"/>
    <lineage>
        <taxon>Bacteria</taxon>
        <taxon>Pseudomonadati</taxon>
        <taxon>Pseudomonadota</taxon>
        <taxon>Alphaproteobacteria</taxon>
        <taxon>Sphingomonadales</taxon>
        <taxon>Sphingomonadaceae</taxon>
        <taxon>Sphingopyxis</taxon>
    </lineage>
</organism>
<dbReference type="Pfam" id="PF12951">
    <property type="entry name" value="PATR"/>
    <property type="match status" value="13"/>
</dbReference>
<dbReference type="Pfam" id="PF03797">
    <property type="entry name" value="Autotransporter"/>
    <property type="match status" value="1"/>
</dbReference>
<dbReference type="SUPFAM" id="SSF51126">
    <property type="entry name" value="Pectin lyase-like"/>
    <property type="match status" value="5"/>
</dbReference>
<dbReference type="NCBIfam" id="TIGR01414">
    <property type="entry name" value="autotrans_barl"/>
    <property type="match status" value="1"/>
</dbReference>
<dbReference type="NCBIfam" id="TIGR04393">
    <property type="entry name" value="rpt_T5SS_PEPC"/>
    <property type="match status" value="5"/>
</dbReference>
<gene>
    <name evidence="4" type="ORF">SAMN06295937_10329</name>
</gene>
<dbReference type="SUPFAM" id="SSF103515">
    <property type="entry name" value="Autotransporter"/>
    <property type="match status" value="1"/>
</dbReference>
<dbReference type="InterPro" id="IPR011050">
    <property type="entry name" value="Pectin_lyase_fold/virulence"/>
</dbReference>
<dbReference type="InterPro" id="IPR006315">
    <property type="entry name" value="OM_autotransptr_brl_dom"/>
</dbReference>
<dbReference type="InterPro" id="IPR013425">
    <property type="entry name" value="Autotrns_rpt"/>
</dbReference>
<dbReference type="EMBL" id="FUYP01000032">
    <property type="protein sequence ID" value="SKB93624.1"/>
    <property type="molecule type" value="Genomic_DNA"/>
</dbReference>
<dbReference type="Gene3D" id="2.40.128.130">
    <property type="entry name" value="Autotransporter beta-domain"/>
    <property type="match status" value="1"/>
</dbReference>
<dbReference type="PANTHER" id="PTHR35037">
    <property type="entry name" value="C-TERMINAL REGION OF AIDA-LIKE PROTEIN"/>
    <property type="match status" value="1"/>
</dbReference>
<name>A0A1T5FBU5_9SPHN</name>
<sequence>MGKFVKQVSRRHGASACRVRKGRSVRSHLMTSAAALVAAASFHPSAAWAQENVWQGDADRDWYKDENWSENDAPVGDGQADEVVIDVVGLNSPVIEYFDDPWEMDRVASSVSATVGSIGSGELTIRNGGAYRVGSGALTLGDQAGSSGLVTASGGGSSLTATGWYSYIGRSGEGTLVIDGGASFENDTTWIGWAAGSEGHVTISGPGSTWTGIRTQATTFPAIYVGNAGTGSLTVENGGSILNMSAVHVGREAGGNGTVTVTGANSYLRSGEFYIGGANSSLTGTGALLISNGGAVDSFTSFVGRKGIGTASVSGAGSSWDINGTLFVGEANSGSLDISDGGVVNATTVILGRSSGGSGTALVQGADSQLTITGDLFVGAQSEGSLTVSDGGHVAVGGTLHIAEQRAFGMPSTGTVYIGGDTAPAAAGTLTAGEILFGLGDGTLVFNHTGTAHLFDTSLRSVAEGQGSLSHRAGTTVLTGDSSRFSGATQISGGTLLLTGVLGGSVSLDSLGPDLAGLGGTGRLTGDLTVTSGLLRPGIEQGTLTIDGNLMLGSGAMLRYDLGAPSGTPGVDSDLLVVGGDLVLDGTLEVTDAGGFGEGLYRLIDYGGTLTDNGLAIGSRLPTGYDDTNLTVQTAIAGEINLLVGESNEPGGDPGAFQFWNGTQTTPNGSIAGGAGTWSATGTNWTNADGSQSGVYDPDAMLIFAGMPGYTVTVDGSEGPITTSGMQFAVPDYTIAGDAIALDGAVTIRVGDGTAAGAAYTAHIDSDLTGWGMLIKDDLGTLVLTGEGNSYRGGTRVIAGVLVGNGNSLPGDIVNQSIVEFSEDTASVYMGNMIGTGAVTKTGAGETTFAGANSYTGGTFIQDGALIGHTVSLQGEIEIGTDGKMIFDQDADGVFSGNITGQGRLEKHGSGLVHLDGVTSHTGGTELTEGTLSGTTDSLQGEIVMMDGTILVFDQEADGRFAGMLGGNRAILVKTGLGTATMAGDNSFFTGEVQVLNGTLVTETVISPRSFVISSPGHLKGTVDTLVGDIVANGALTITENDDATYAGRLSGNGGGLFIKDGDGILRLTGVNNFAGRTDIREGALHGNTQSLTGSMITMLEGTALAFSQSGNGTFAGDILGFGTLHKVGTGELHLTGSNSYTGGTVIHEGGLRGDTDSLQGNFDTGLSASNNLIFDQDSNGTFAGSVSGDGRLMKDGTGEVYLAGTTSHTGGTHILGGTLSGTTDNLRDFIVVHDNGRLEFDQDSVGIFGGELRGTGILIKSGLETLTLTGDASGFTGAVEVSNGTLVAETAIGQGGFVVRSPGHLKGTVDTLVGDIVANGALTITENDDATYAGRLSGNGGGLFIKDGDGILRLTGVNNFAGRTDIREGALHGNTQSLTGSMITMLEGTALAFSQSGNGTFAGDILGFGTLHKVGTGELHLTGSNSYTGGTIIHEGGLRGDTNSLQGDIDTGAFGNILTFDQDGDGAYSGDIGGEGWLVKRGSGRVHLAGTTSHTGGTSIFEGTLSGTTDSLQGHVAIIDASTLVFDQDSNGSFDGELAGTGSLIKDGTGAVTLTGDSSSFTGQTDILAGVLAINGSLGGNITVSGGALKGTGVFGNVTTGQGGTFAPGNSIGQSNAASVTFEAGSVFEVELNDGGFVPGVNHDAIHVTGSATLNGGTVHVTPDNGTDTGETYLPGTYTILTADGGLSGAFDGVTDDYVFLDFALDYDPTSVFLISNRIAHFSDVALTANQAGIAVTLDALDGGNDIVSALLGQTDEGAARHALDSLTGELHASLTATLVEQSRVTRDAAFARGNRILRREGVELWIEGLAGNQRNDGTANTAALKNNRYGFLLGADTNIGSNLRVGAFAGYTDSDVRATDRGSTASIDSTHLGAYGAGQWGGFGLQVGADISWHDIDASRQVNFPGFSDSLESAYSARTGQLYGRMSYALSAGSVTFTPFGEIAHVWHSSERFAETGGPAALEAEKVDTSVTFSTLGLRMATEIDLGQSRAEFGAEIGWRHAFDQPEASVQALHAGGAPFVVTGAPIAENALSLGLGGRLALSDRASLSFGYNADLAKQYENHAFRAGISFAF</sequence>
<dbReference type="GO" id="GO:0019867">
    <property type="term" value="C:outer membrane"/>
    <property type="evidence" value="ECO:0007669"/>
    <property type="project" value="InterPro"/>
</dbReference>
<keyword evidence="5" id="KW-1185">Reference proteome</keyword>
<evidence type="ECO:0000256" key="1">
    <source>
        <dbReference type="ARBA" id="ARBA00022729"/>
    </source>
</evidence>
<dbReference type="SMART" id="SM00869">
    <property type="entry name" value="Autotransporter"/>
    <property type="match status" value="1"/>
</dbReference>
<dbReference type="InterPro" id="IPR005546">
    <property type="entry name" value="Autotransporte_beta"/>
</dbReference>
<evidence type="ECO:0000313" key="5">
    <source>
        <dbReference type="Proteomes" id="UP000190044"/>
    </source>
</evidence>
<proteinExistence type="predicted"/>
<feature type="chain" id="PRO_5012211161" evidence="2">
    <location>
        <begin position="50"/>
        <end position="2075"/>
    </location>
</feature>
<feature type="domain" description="Autotransporter" evidence="3">
    <location>
        <begin position="1799"/>
        <end position="2075"/>
    </location>
</feature>